<keyword evidence="1" id="KW-0677">Repeat</keyword>
<accession>A0AA39JMK2</accession>
<feature type="domain" description="GPI inositol-deacylase winged helix" evidence="2">
    <location>
        <begin position="468"/>
        <end position="544"/>
    </location>
</feature>
<dbReference type="Pfam" id="PF24883">
    <property type="entry name" value="NPHP3_N"/>
    <property type="match status" value="1"/>
</dbReference>
<gene>
    <name evidence="4" type="ORF">EV420DRAFT_1648548</name>
</gene>
<dbReference type="InterPro" id="IPR054471">
    <property type="entry name" value="GPIID_WHD"/>
</dbReference>
<feature type="domain" description="Nephrocystin 3-like N-terminal" evidence="3">
    <location>
        <begin position="192"/>
        <end position="355"/>
    </location>
</feature>
<dbReference type="Gene3D" id="1.25.40.20">
    <property type="entry name" value="Ankyrin repeat-containing domain"/>
    <property type="match status" value="2"/>
</dbReference>
<dbReference type="PANTHER" id="PTHR10039">
    <property type="entry name" value="AMELOGENIN"/>
    <property type="match status" value="1"/>
</dbReference>
<name>A0AA39JMK2_ARMTA</name>
<reference evidence="4" key="1">
    <citation type="submission" date="2023-06" db="EMBL/GenBank/DDBJ databases">
        <authorList>
            <consortium name="Lawrence Berkeley National Laboratory"/>
            <person name="Ahrendt S."/>
            <person name="Sahu N."/>
            <person name="Indic B."/>
            <person name="Wong-Bajracharya J."/>
            <person name="Merenyi Z."/>
            <person name="Ke H.-M."/>
            <person name="Monk M."/>
            <person name="Kocsube S."/>
            <person name="Drula E."/>
            <person name="Lipzen A."/>
            <person name="Balint B."/>
            <person name="Henrissat B."/>
            <person name="Andreopoulos B."/>
            <person name="Martin F.M."/>
            <person name="Harder C.B."/>
            <person name="Rigling D."/>
            <person name="Ford K.L."/>
            <person name="Foster G.D."/>
            <person name="Pangilinan J."/>
            <person name="Papanicolaou A."/>
            <person name="Barry K."/>
            <person name="LaButti K."/>
            <person name="Viragh M."/>
            <person name="Koriabine M."/>
            <person name="Yan M."/>
            <person name="Riley R."/>
            <person name="Champramary S."/>
            <person name="Plett K.L."/>
            <person name="Tsai I.J."/>
            <person name="Slot J."/>
            <person name="Sipos G."/>
            <person name="Plett J."/>
            <person name="Nagy L.G."/>
            <person name="Grigoriev I.V."/>
        </authorList>
    </citation>
    <scope>NUCLEOTIDE SEQUENCE</scope>
    <source>
        <strain evidence="4">CCBAS 213</strain>
    </source>
</reference>
<dbReference type="PANTHER" id="PTHR10039:SF15">
    <property type="entry name" value="NACHT DOMAIN-CONTAINING PROTEIN"/>
    <property type="match status" value="1"/>
</dbReference>
<dbReference type="Pfam" id="PF22939">
    <property type="entry name" value="WHD_GPIID"/>
    <property type="match status" value="1"/>
</dbReference>
<sequence length="823" mass="92991">MAEVQGIHTSITALIQSCRTLTHCLKDIKDAPKECDKLLRELQYLSIYLTTVETQTQLLTENDPWFATLQQLNYSFNETAELLSGMEKRLKATSPAWKMIVRNLPWTLSEEVAEDLRIIEQMKYLIMVAGEHNDSKLSCAIERTLRDDKAGKILGIDKQIQMDKKAAKVAAWLTSLNYNAVQREKLAQRFMNTGQWFLESSKFLCWADGSGKSRTLWCPGDPCAGKTIIASIVVEYLRTQVAEENSTILSVFCDYRNMGAQTLTNIIRALLKQLIQARGRLSSSIESLYKRDLKKQMYPSSGEFMELLSAQLTEFSCVYIVLDALDELSPDYEDWRQLIDALKSLGSNVRLLVTSTNLGVIRELFKEDVELCIRGEDDDIRKFIASKLEVEGQLSRHLEGYDDLRNKVLVGIVKNAHGLFPLAGIQLDLLARSRNRAGVVARLNELPQTMEIAYTYLLERIDHKAELEKNLAYRAFGWLAFSERPLTILELQHALAVESGTRELNPYNITGYGVIADSCAGLVVSDYRGYPRFVHKSAQEFIATHQDKLFPRVQEDIMRTCMTYLSFDVFHSPDVLRLSKPHKIYQNYPFFGYSLRNWVLHAKKCAPGSVEKEILNFLPTWGAIALSLEQSPDTELGTPARFTAYHGLLHAMKGLVDQGTNLENENVLCIAAYTGQVDMVKWLLSQENIDVNQADNIAFLIDYAKDHDSTVFTWMSRILLRGGKASHPTTPLVAAASNGHEEIVRMILESKNMRSLNTLPPSGPTALSAAVFGNHIGVVRLLLLEHDIDISIPFKGETPLMLAKRKRRDEIVKMLERKDGPKS</sequence>
<evidence type="ECO:0000256" key="1">
    <source>
        <dbReference type="ARBA" id="ARBA00022737"/>
    </source>
</evidence>
<evidence type="ECO:0000313" key="4">
    <source>
        <dbReference type="EMBL" id="KAK0445032.1"/>
    </source>
</evidence>
<dbReference type="Gene3D" id="3.40.50.300">
    <property type="entry name" value="P-loop containing nucleotide triphosphate hydrolases"/>
    <property type="match status" value="1"/>
</dbReference>
<dbReference type="SUPFAM" id="SSF48403">
    <property type="entry name" value="Ankyrin repeat"/>
    <property type="match status" value="1"/>
</dbReference>
<dbReference type="EMBL" id="JAUEPS010000051">
    <property type="protein sequence ID" value="KAK0445032.1"/>
    <property type="molecule type" value="Genomic_DNA"/>
</dbReference>
<dbReference type="AlphaFoldDB" id="A0AA39JMK2"/>
<evidence type="ECO:0000313" key="5">
    <source>
        <dbReference type="Proteomes" id="UP001175211"/>
    </source>
</evidence>
<dbReference type="GeneID" id="85361735"/>
<evidence type="ECO:0008006" key="6">
    <source>
        <dbReference type="Google" id="ProtNLM"/>
    </source>
</evidence>
<dbReference type="SMART" id="SM00248">
    <property type="entry name" value="ANK"/>
    <property type="match status" value="4"/>
</dbReference>
<proteinExistence type="predicted"/>
<dbReference type="InterPro" id="IPR056884">
    <property type="entry name" value="NPHP3-like_N"/>
</dbReference>
<dbReference type="RefSeq" id="XP_060325379.1">
    <property type="nucleotide sequence ID" value="XM_060478187.1"/>
</dbReference>
<dbReference type="Pfam" id="PF12796">
    <property type="entry name" value="Ank_2"/>
    <property type="match status" value="1"/>
</dbReference>
<dbReference type="SUPFAM" id="SSF52540">
    <property type="entry name" value="P-loop containing nucleoside triphosphate hydrolases"/>
    <property type="match status" value="1"/>
</dbReference>
<comment type="caution">
    <text evidence="4">The sequence shown here is derived from an EMBL/GenBank/DDBJ whole genome shotgun (WGS) entry which is preliminary data.</text>
</comment>
<dbReference type="InterPro" id="IPR036770">
    <property type="entry name" value="Ankyrin_rpt-contain_sf"/>
</dbReference>
<organism evidence="4 5">
    <name type="scientific">Armillaria tabescens</name>
    <name type="common">Ringless honey mushroom</name>
    <name type="synonym">Agaricus tabescens</name>
    <dbReference type="NCBI Taxonomy" id="1929756"/>
    <lineage>
        <taxon>Eukaryota</taxon>
        <taxon>Fungi</taxon>
        <taxon>Dikarya</taxon>
        <taxon>Basidiomycota</taxon>
        <taxon>Agaricomycotina</taxon>
        <taxon>Agaricomycetes</taxon>
        <taxon>Agaricomycetidae</taxon>
        <taxon>Agaricales</taxon>
        <taxon>Marasmiineae</taxon>
        <taxon>Physalacriaceae</taxon>
        <taxon>Desarmillaria</taxon>
    </lineage>
</organism>
<keyword evidence="5" id="KW-1185">Reference proteome</keyword>
<dbReference type="InterPro" id="IPR027417">
    <property type="entry name" value="P-loop_NTPase"/>
</dbReference>
<evidence type="ECO:0000259" key="2">
    <source>
        <dbReference type="Pfam" id="PF22939"/>
    </source>
</evidence>
<dbReference type="Proteomes" id="UP001175211">
    <property type="component" value="Unassembled WGS sequence"/>
</dbReference>
<protein>
    <recommendedName>
        <fullName evidence="6">NACHT domain-containing protein</fullName>
    </recommendedName>
</protein>
<evidence type="ECO:0000259" key="3">
    <source>
        <dbReference type="Pfam" id="PF24883"/>
    </source>
</evidence>
<dbReference type="InterPro" id="IPR002110">
    <property type="entry name" value="Ankyrin_rpt"/>
</dbReference>
<dbReference type="Pfam" id="PF00023">
    <property type="entry name" value="Ank"/>
    <property type="match status" value="1"/>
</dbReference>